<feature type="transmembrane region" description="Helical" evidence="1">
    <location>
        <begin position="7"/>
        <end position="29"/>
    </location>
</feature>
<protein>
    <submittedName>
        <fullName evidence="2">Uncharacterized protein</fullName>
    </submittedName>
</protein>
<reference evidence="2 3" key="1">
    <citation type="journal article" date="2014" name="Genome Announc.">
        <title>Draft Genome Sequence of Advenella kashmirensis Strain W13003, a Polycyclic Aromatic Hydrocarbon-Degrading Bacterium.</title>
        <authorList>
            <person name="Wang X."/>
            <person name="Jin D."/>
            <person name="Zhou L."/>
            <person name="Wu L."/>
            <person name="An W."/>
            <person name="Zhao L."/>
        </authorList>
    </citation>
    <scope>NUCLEOTIDE SEQUENCE [LARGE SCALE GENOMIC DNA]</scope>
    <source>
        <strain evidence="2 3">W13003</strain>
    </source>
</reference>
<keyword evidence="1" id="KW-0472">Membrane</keyword>
<dbReference type="EMBL" id="AYXT01000014">
    <property type="protein sequence ID" value="ETF00545.1"/>
    <property type="molecule type" value="Genomic_DNA"/>
</dbReference>
<evidence type="ECO:0000313" key="2">
    <source>
        <dbReference type="EMBL" id="ETF00545.1"/>
    </source>
</evidence>
<organism evidence="2 3">
    <name type="scientific">Advenella kashmirensis W13003</name>
    <dbReference type="NCBI Taxonomy" id="1424334"/>
    <lineage>
        <taxon>Bacteria</taxon>
        <taxon>Pseudomonadati</taxon>
        <taxon>Pseudomonadota</taxon>
        <taxon>Betaproteobacteria</taxon>
        <taxon>Burkholderiales</taxon>
        <taxon>Alcaligenaceae</taxon>
    </lineage>
</organism>
<keyword evidence="3" id="KW-1185">Reference proteome</keyword>
<dbReference type="Proteomes" id="UP000018733">
    <property type="component" value="Unassembled WGS sequence"/>
</dbReference>
<dbReference type="STRING" id="1424334.W822_21780"/>
<keyword evidence="1" id="KW-0812">Transmembrane</keyword>
<name>V8QMN3_9BURK</name>
<gene>
    <name evidence="2" type="ORF">W822_21780</name>
</gene>
<comment type="caution">
    <text evidence="2">The sequence shown here is derived from an EMBL/GenBank/DDBJ whole genome shotgun (WGS) entry which is preliminary data.</text>
</comment>
<dbReference type="HOGENOM" id="CLU_3362781_0_0_4"/>
<accession>V8QMN3</accession>
<dbReference type="AlphaFoldDB" id="V8QMN3"/>
<keyword evidence="1" id="KW-1133">Transmembrane helix</keyword>
<proteinExistence type="predicted"/>
<evidence type="ECO:0000256" key="1">
    <source>
        <dbReference type="SAM" id="Phobius"/>
    </source>
</evidence>
<evidence type="ECO:0000313" key="3">
    <source>
        <dbReference type="Proteomes" id="UP000018733"/>
    </source>
</evidence>
<sequence>MDRKRKTLLMLLGYVLAFFVTIGLLSLWATTLYLK</sequence>